<dbReference type="EMBL" id="LAYZ01000001">
    <property type="protein sequence ID" value="KKK35510.1"/>
    <property type="molecule type" value="Genomic_DNA"/>
</dbReference>
<evidence type="ECO:0000256" key="9">
    <source>
        <dbReference type="RuleBase" id="RU363054"/>
    </source>
</evidence>
<dbReference type="PANTHER" id="PTHR42727:SF1">
    <property type="entry name" value="PHOSPHATE TRANSPORT SYSTEM PERMEASE"/>
    <property type="match status" value="1"/>
</dbReference>
<keyword evidence="2 8" id="KW-0813">Transport</keyword>
<dbReference type="Proteomes" id="UP000034287">
    <property type="component" value="Unassembled WGS sequence"/>
</dbReference>
<dbReference type="GO" id="GO:0006817">
    <property type="term" value="P:phosphate ion transport"/>
    <property type="evidence" value="ECO:0007669"/>
    <property type="project" value="UniProtKB-KW"/>
</dbReference>
<dbReference type="SUPFAM" id="SSF161098">
    <property type="entry name" value="MetI-like"/>
    <property type="match status" value="1"/>
</dbReference>
<keyword evidence="6" id="KW-0921">Nickel transport</keyword>
<comment type="caution">
    <text evidence="11">The sequence shown here is derived from an EMBL/GenBank/DDBJ whole genome shotgun (WGS) entry which is preliminary data.</text>
</comment>
<dbReference type="GO" id="GO:0005315">
    <property type="term" value="F:phosphate transmembrane transporter activity"/>
    <property type="evidence" value="ECO:0007669"/>
    <property type="project" value="InterPro"/>
</dbReference>
<evidence type="ECO:0000256" key="4">
    <source>
        <dbReference type="ARBA" id="ARBA00022692"/>
    </source>
</evidence>
<evidence type="ECO:0000256" key="6">
    <source>
        <dbReference type="ARBA" id="ARBA00023112"/>
    </source>
</evidence>
<feature type="transmembrane region" description="Helical" evidence="8">
    <location>
        <begin position="276"/>
        <end position="298"/>
    </location>
</feature>
<keyword evidence="5 8" id="KW-1133">Transmembrane helix</keyword>
<dbReference type="AlphaFoldDB" id="A0A0M2SS87"/>
<evidence type="ECO:0000259" key="10">
    <source>
        <dbReference type="PROSITE" id="PS50928"/>
    </source>
</evidence>
<keyword evidence="4 8" id="KW-0812">Transmembrane</keyword>
<evidence type="ECO:0000256" key="2">
    <source>
        <dbReference type="ARBA" id="ARBA00022448"/>
    </source>
</evidence>
<protein>
    <recommendedName>
        <fullName evidence="9">Phosphate transport system permease protein</fullName>
    </recommendedName>
</protein>
<feature type="transmembrane region" description="Helical" evidence="8">
    <location>
        <begin position="126"/>
        <end position="150"/>
    </location>
</feature>
<feature type="transmembrane region" description="Helical" evidence="8">
    <location>
        <begin position="162"/>
        <end position="185"/>
    </location>
</feature>
<dbReference type="PATRIC" id="fig|1432562.3.peg.283"/>
<dbReference type="STRING" id="1432562.WN59_01365"/>
<dbReference type="NCBIfam" id="TIGR02138">
    <property type="entry name" value="phosphate_pstC"/>
    <property type="match status" value="1"/>
</dbReference>
<evidence type="ECO:0000313" key="11">
    <source>
        <dbReference type="EMBL" id="KKK35510.1"/>
    </source>
</evidence>
<keyword evidence="7 8" id="KW-0472">Membrane</keyword>
<evidence type="ECO:0000256" key="8">
    <source>
        <dbReference type="RuleBase" id="RU363032"/>
    </source>
</evidence>
<evidence type="ECO:0000256" key="7">
    <source>
        <dbReference type="ARBA" id="ARBA00023136"/>
    </source>
</evidence>
<feature type="transmembrane region" description="Helical" evidence="8">
    <location>
        <begin position="80"/>
        <end position="105"/>
    </location>
</feature>
<feature type="domain" description="ABC transmembrane type-1" evidence="10">
    <location>
        <begin position="86"/>
        <end position="298"/>
    </location>
</feature>
<keyword evidence="9" id="KW-1003">Cell membrane</keyword>
<evidence type="ECO:0000313" key="12">
    <source>
        <dbReference type="Proteomes" id="UP000034287"/>
    </source>
</evidence>
<dbReference type="GO" id="GO:0015675">
    <property type="term" value="P:nickel cation transport"/>
    <property type="evidence" value="ECO:0007669"/>
    <property type="project" value="UniProtKB-KW"/>
</dbReference>
<dbReference type="PANTHER" id="PTHR42727">
    <property type="entry name" value="PHOSPHATE TRANSPORT SYSTEM PERMEASE PROTEIN"/>
    <property type="match status" value="1"/>
</dbReference>
<dbReference type="Gene3D" id="1.10.3720.10">
    <property type="entry name" value="MetI-like"/>
    <property type="match status" value="1"/>
</dbReference>
<feature type="transmembrane region" description="Helical" evidence="8">
    <location>
        <begin position="206"/>
        <end position="227"/>
    </location>
</feature>
<evidence type="ECO:0000256" key="3">
    <source>
        <dbReference type="ARBA" id="ARBA00022596"/>
    </source>
</evidence>
<evidence type="ECO:0000256" key="1">
    <source>
        <dbReference type="ARBA" id="ARBA00004141"/>
    </source>
</evidence>
<accession>A0A0M2SS87</accession>
<sequence>MMSEYNIREMIQNNKNNKSTKFIEKAVPAILFIITSVSILTTIGILYTLLSETFTFFTRVSFIEFITATEWNAFSADPTFGIIALVMGTLKIVVIATVVAVPVGLGAAIYLSEYAGDRVRRTVKPILEILAGIPTVVYGTFAITFVTPLIREMFPGVSLYNAISPGIVVGIMIVPMIASLSEDAMSSVPGETREGSLGLGATRLETVFKVILPAAASGIIASFVLGISRAVGETMIVSIAAGSTPGADFDITTSLQTMTGFIVQVTSGDAAFGTDLYYSLYAVGMTLFLFTLVMNLAAQWITKRFKEEY</sequence>
<comment type="similarity">
    <text evidence="9">Belongs to the binding-protein-dependent transport system permease family. CysTW subfamily.</text>
</comment>
<feature type="transmembrane region" description="Helical" evidence="8">
    <location>
        <begin position="26"/>
        <end position="50"/>
    </location>
</feature>
<evidence type="ECO:0000256" key="5">
    <source>
        <dbReference type="ARBA" id="ARBA00022989"/>
    </source>
</evidence>
<dbReference type="PROSITE" id="PS50928">
    <property type="entry name" value="ABC_TM1"/>
    <property type="match status" value="1"/>
</dbReference>
<dbReference type="CDD" id="cd06261">
    <property type="entry name" value="TM_PBP2"/>
    <property type="match status" value="1"/>
</dbReference>
<keyword evidence="12" id="KW-1185">Reference proteome</keyword>
<proteinExistence type="inferred from homology"/>
<dbReference type="InterPro" id="IPR011864">
    <property type="entry name" value="Phosphate_PstC"/>
</dbReference>
<dbReference type="GO" id="GO:0005886">
    <property type="term" value="C:plasma membrane"/>
    <property type="evidence" value="ECO:0007669"/>
    <property type="project" value="UniProtKB-SubCell"/>
</dbReference>
<dbReference type="InterPro" id="IPR035906">
    <property type="entry name" value="MetI-like_sf"/>
</dbReference>
<dbReference type="OrthoDB" id="9785113at2"/>
<dbReference type="Pfam" id="PF00528">
    <property type="entry name" value="BPD_transp_1"/>
    <property type="match status" value="1"/>
</dbReference>
<comment type="subcellular location">
    <subcellularLocation>
        <location evidence="8">Cell membrane</location>
        <topology evidence="8">Multi-pass membrane protein</topology>
    </subcellularLocation>
    <subcellularLocation>
        <location evidence="1">Membrane</location>
        <topology evidence="1">Multi-pass membrane protein</topology>
    </subcellularLocation>
</comment>
<name>A0A0M2SS87_9STAP</name>
<comment type="function">
    <text evidence="9">Part of the binding-protein-dependent transport system for phosphate; probably responsible for the translocation of the substrate across the membrane.</text>
</comment>
<organism evidence="11 12">
    <name type="scientific">Salinicoccus sediminis</name>
    <dbReference type="NCBI Taxonomy" id="1432562"/>
    <lineage>
        <taxon>Bacteria</taxon>
        <taxon>Bacillati</taxon>
        <taxon>Bacillota</taxon>
        <taxon>Bacilli</taxon>
        <taxon>Bacillales</taxon>
        <taxon>Staphylococcaceae</taxon>
        <taxon>Salinicoccus</taxon>
    </lineage>
</organism>
<keyword evidence="6" id="KW-0406">Ion transport</keyword>
<keyword evidence="9" id="KW-0592">Phosphate transport</keyword>
<dbReference type="InterPro" id="IPR000515">
    <property type="entry name" value="MetI-like"/>
</dbReference>
<keyword evidence="3" id="KW-0533">Nickel</keyword>
<gene>
    <name evidence="11" type="ORF">WN59_01365</name>
</gene>
<reference evidence="11 12" key="1">
    <citation type="submission" date="2015-04" db="EMBL/GenBank/DDBJ databases">
        <title>Taxonomic description and genome sequence of Salinicoccus sediminis sp. nov., a novel hyper halotolerant bacterium isolated from marine sediment.</title>
        <authorList>
            <person name="Mathan Kumar R."/>
            <person name="Kaur G."/>
            <person name="Kumar N."/>
            <person name="Kumar A."/>
            <person name="Singh N.K."/>
            <person name="Kaur N."/>
            <person name="Mayilraj S."/>
        </authorList>
    </citation>
    <scope>NUCLEOTIDE SEQUENCE [LARGE SCALE GENOMIC DNA]</scope>
    <source>
        <strain evidence="11 12">SV-16</strain>
    </source>
</reference>